<accession>A0ABS6JC91</accession>
<sequence>MEKKYLVKIVYNDGRKNCFDSNIDPRKKVTYLYGRSFITGDGFLVFTDAIKTMEVIENK</sequence>
<protein>
    <submittedName>
        <fullName evidence="1">Uncharacterized protein</fullName>
    </submittedName>
</protein>
<organism evidence="1 2">
    <name type="scientific">Evansella tamaricis</name>
    <dbReference type="NCBI Taxonomy" id="2069301"/>
    <lineage>
        <taxon>Bacteria</taxon>
        <taxon>Bacillati</taxon>
        <taxon>Bacillota</taxon>
        <taxon>Bacilli</taxon>
        <taxon>Bacillales</taxon>
        <taxon>Bacillaceae</taxon>
        <taxon>Evansella</taxon>
    </lineage>
</organism>
<name>A0ABS6JC91_9BACI</name>
<proteinExistence type="predicted"/>
<comment type="caution">
    <text evidence="1">The sequence shown here is derived from an EMBL/GenBank/DDBJ whole genome shotgun (WGS) entry which is preliminary data.</text>
</comment>
<dbReference type="RefSeq" id="WP_217064936.1">
    <property type="nucleotide sequence ID" value="NZ_JAHQCS010000057.1"/>
</dbReference>
<dbReference type="EMBL" id="JAHQCS010000057">
    <property type="protein sequence ID" value="MBU9711045.1"/>
    <property type="molecule type" value="Genomic_DNA"/>
</dbReference>
<keyword evidence="2" id="KW-1185">Reference proteome</keyword>
<reference evidence="1 2" key="1">
    <citation type="submission" date="2021-06" db="EMBL/GenBank/DDBJ databases">
        <title>Bacillus sp. RD4P76, an endophyte from a halophyte.</title>
        <authorList>
            <person name="Sun J.-Q."/>
        </authorList>
    </citation>
    <scope>NUCLEOTIDE SEQUENCE [LARGE SCALE GENOMIC DNA]</scope>
    <source>
        <strain evidence="1 2">CGMCC 1.15917</strain>
    </source>
</reference>
<evidence type="ECO:0000313" key="1">
    <source>
        <dbReference type="EMBL" id="MBU9711045.1"/>
    </source>
</evidence>
<evidence type="ECO:0000313" key="2">
    <source>
        <dbReference type="Proteomes" id="UP000784880"/>
    </source>
</evidence>
<gene>
    <name evidence="1" type="ORF">KS419_04750</name>
</gene>
<dbReference type="Proteomes" id="UP000784880">
    <property type="component" value="Unassembled WGS sequence"/>
</dbReference>